<evidence type="ECO:0000256" key="1">
    <source>
        <dbReference type="PROSITE-ProRule" id="PRU00042"/>
    </source>
</evidence>
<keyword evidence="1" id="KW-0863">Zinc-finger</keyword>
<reference evidence="5" key="1">
    <citation type="journal article" date="2014" name="Proc. Natl. Acad. Sci. U.S.A.">
        <title>Extensive sampling of basidiomycete genomes demonstrates inadequacy of the white-rot/brown-rot paradigm for wood decay fungi.</title>
        <authorList>
            <person name="Riley R."/>
            <person name="Salamov A.A."/>
            <person name="Brown D.W."/>
            <person name="Nagy L.G."/>
            <person name="Floudas D."/>
            <person name="Held B.W."/>
            <person name="Levasseur A."/>
            <person name="Lombard V."/>
            <person name="Morin E."/>
            <person name="Otillar R."/>
            <person name="Lindquist E.A."/>
            <person name="Sun H."/>
            <person name="LaButti K.M."/>
            <person name="Schmutz J."/>
            <person name="Jabbour D."/>
            <person name="Luo H."/>
            <person name="Baker S.E."/>
            <person name="Pisabarro A.G."/>
            <person name="Walton J.D."/>
            <person name="Blanchette R.A."/>
            <person name="Henrissat B."/>
            <person name="Martin F."/>
            <person name="Cullen D."/>
            <person name="Hibbett D.S."/>
            <person name="Grigoriev I.V."/>
        </authorList>
    </citation>
    <scope>NUCLEOTIDE SEQUENCE [LARGE SCALE GENOMIC DNA]</scope>
    <source>
        <strain evidence="5">CBS 339.88</strain>
    </source>
</reference>
<dbReference type="AlphaFoldDB" id="A0A067TQA1"/>
<evidence type="ECO:0000313" key="4">
    <source>
        <dbReference type="EMBL" id="KDR84467.1"/>
    </source>
</evidence>
<organism evidence="4 5">
    <name type="scientific">Galerina marginata (strain CBS 339.88)</name>
    <dbReference type="NCBI Taxonomy" id="685588"/>
    <lineage>
        <taxon>Eukaryota</taxon>
        <taxon>Fungi</taxon>
        <taxon>Dikarya</taxon>
        <taxon>Basidiomycota</taxon>
        <taxon>Agaricomycotina</taxon>
        <taxon>Agaricomycetes</taxon>
        <taxon>Agaricomycetidae</taxon>
        <taxon>Agaricales</taxon>
        <taxon>Agaricineae</taxon>
        <taxon>Strophariaceae</taxon>
        <taxon>Galerina</taxon>
    </lineage>
</organism>
<feature type="region of interest" description="Disordered" evidence="2">
    <location>
        <begin position="99"/>
        <end position="153"/>
    </location>
</feature>
<feature type="compositionally biased region" description="Polar residues" evidence="2">
    <location>
        <begin position="126"/>
        <end position="145"/>
    </location>
</feature>
<keyword evidence="1" id="KW-0479">Metal-binding</keyword>
<accession>A0A067TQA1</accession>
<keyword evidence="1" id="KW-0862">Zinc</keyword>
<dbReference type="OrthoDB" id="2143914at2759"/>
<dbReference type="EMBL" id="KL142368">
    <property type="protein sequence ID" value="KDR84467.1"/>
    <property type="molecule type" value="Genomic_DNA"/>
</dbReference>
<protein>
    <recommendedName>
        <fullName evidence="3">C2H2-type domain-containing protein</fullName>
    </recommendedName>
</protein>
<evidence type="ECO:0000259" key="3">
    <source>
        <dbReference type="PROSITE" id="PS50157"/>
    </source>
</evidence>
<feature type="domain" description="C2H2-type" evidence="3">
    <location>
        <begin position="292"/>
        <end position="323"/>
    </location>
</feature>
<dbReference type="PROSITE" id="PS50157">
    <property type="entry name" value="ZINC_FINGER_C2H2_2"/>
    <property type="match status" value="1"/>
</dbReference>
<dbReference type="GO" id="GO:0008270">
    <property type="term" value="F:zinc ion binding"/>
    <property type="evidence" value="ECO:0007669"/>
    <property type="project" value="UniProtKB-KW"/>
</dbReference>
<evidence type="ECO:0000256" key="2">
    <source>
        <dbReference type="SAM" id="MobiDB-lite"/>
    </source>
</evidence>
<dbReference type="HOGENOM" id="CLU_748111_0_0_1"/>
<proteinExistence type="predicted"/>
<dbReference type="PROSITE" id="PS00028">
    <property type="entry name" value="ZINC_FINGER_C2H2_1"/>
    <property type="match status" value="1"/>
</dbReference>
<feature type="compositionally biased region" description="Basic and acidic residues" evidence="2">
    <location>
        <begin position="113"/>
        <end position="122"/>
    </location>
</feature>
<sequence>MVDGGIGISAAVAVGSKFVERSKFTARHEAIYDKEVDKSIKLGQRFDSIPKEDVDEFEFQEYNLLRSKSLQDLHKYRDSQEEYKQKEWYKEPLQKLRSRGRVRERKRSVHSSSTREGRHVDALETYSRSNSSRCPSVASVRSVSKSGLDLERNRPYRSDSLSIRATGGSPPSQIGCHLCRTTRITFLHRMVKSFHLLGLIPQKPGPWSMGYTCDSPPSRSAFHRAGHDDPASSSSPSHVISSSNVYPYACGHPQCWPSTESTSWNCFQTSGELLAHKIDLHRLNEDSGELPYKCALPGCGKSWGWIYELEYHLQSSAHFTTEPFSTVSAQQPTSCPTSSTQAALEDLAPKRKYSGPQPGRPKPYSRPGGL</sequence>
<dbReference type="STRING" id="685588.A0A067TQA1"/>
<feature type="region of interest" description="Disordered" evidence="2">
    <location>
        <begin position="348"/>
        <end position="370"/>
    </location>
</feature>
<gene>
    <name evidence="4" type="ORF">GALMADRAFT_714589</name>
</gene>
<name>A0A067TQA1_GALM3</name>
<evidence type="ECO:0000313" key="5">
    <source>
        <dbReference type="Proteomes" id="UP000027222"/>
    </source>
</evidence>
<keyword evidence="5" id="KW-1185">Reference proteome</keyword>
<dbReference type="Proteomes" id="UP000027222">
    <property type="component" value="Unassembled WGS sequence"/>
</dbReference>
<feature type="compositionally biased region" description="Basic residues" evidence="2">
    <location>
        <begin position="99"/>
        <end position="109"/>
    </location>
</feature>
<dbReference type="InterPro" id="IPR013087">
    <property type="entry name" value="Znf_C2H2_type"/>
</dbReference>